<name>A0A7Y6CDU2_9ACTN</name>
<organism evidence="1 2">
    <name type="scientific">Streptomyces odorifer</name>
    <dbReference type="NCBI Taxonomy" id="53450"/>
    <lineage>
        <taxon>Bacteria</taxon>
        <taxon>Bacillati</taxon>
        <taxon>Actinomycetota</taxon>
        <taxon>Actinomycetes</taxon>
        <taxon>Kitasatosporales</taxon>
        <taxon>Streptomycetaceae</taxon>
        <taxon>Streptomyces</taxon>
        <taxon>Streptomyces albidoflavus group</taxon>
    </lineage>
</organism>
<dbReference type="RefSeq" id="WP_175457070.1">
    <property type="nucleotide sequence ID" value="NZ_JAANNT010000020.1"/>
</dbReference>
<keyword evidence="2" id="KW-1185">Reference proteome</keyword>
<protein>
    <submittedName>
        <fullName evidence="1">Uncharacterized protein</fullName>
    </submittedName>
</protein>
<gene>
    <name evidence="1" type="ORF">G6W59_21180</name>
</gene>
<proteinExistence type="predicted"/>
<dbReference type="Proteomes" id="UP000540128">
    <property type="component" value="Unassembled WGS sequence"/>
</dbReference>
<evidence type="ECO:0000313" key="1">
    <source>
        <dbReference type="EMBL" id="NUV30788.1"/>
    </source>
</evidence>
<dbReference type="EMBL" id="JAANNT010000020">
    <property type="protein sequence ID" value="NUV30788.1"/>
    <property type="molecule type" value="Genomic_DNA"/>
</dbReference>
<sequence>MSSKFGSRAATYTRYTGAPRQVACTEIRAVAPTAPVVAGPATTAQMLLEAEVFSWVLETNRAYTEYPLGIEYVVPRPDGCTVHLESGTRADTLLTGLLPCYEPGRLQEVHGVHGLRIGRRTRHGVELYRLAERTSLWLTGPSQRDFLRAEAELAARVVDLGWTPCWISGGWTDAEERWEEQQQPLIYEPAARAAAWLPSGLLRRVGLFHEVAVPQIVTGYTGLLGKLCVPQLEHLPRGPMRMDQLLDALTDTENGLALHVSNHRLRDKDNQDRGAFRLRDHAGNAILELRYDRFDDQYLAGRGNLFDAIVHRIEGVDRRAKSTADASGK</sequence>
<comment type="caution">
    <text evidence="1">The sequence shown here is derived from an EMBL/GenBank/DDBJ whole genome shotgun (WGS) entry which is preliminary data.</text>
</comment>
<accession>A0A7Y6CDU2</accession>
<evidence type="ECO:0000313" key="2">
    <source>
        <dbReference type="Proteomes" id="UP000540128"/>
    </source>
</evidence>
<reference evidence="1 2" key="1">
    <citation type="submission" date="2020-03" db="EMBL/GenBank/DDBJ databases">
        <title>Complete genome sequence of sixteen Streptomyces strains facilitates identification of candidate genes involved in plant growth-promotion in grain legumes and cereals.</title>
        <authorList>
            <person name="Gopalakrishnan S."/>
            <person name="Thakur V."/>
            <person name="Saxena R."/>
            <person name="Vadlamudi S."/>
            <person name="Purohit S."/>
            <person name="Kumar V."/>
            <person name="Rathore A."/>
            <person name="Chitikineni A."/>
            <person name="Varshney R.K."/>
        </authorList>
    </citation>
    <scope>NUCLEOTIDE SEQUENCE [LARGE SCALE GENOMIC DNA]</scope>
    <source>
        <strain evidence="1 2">KAI-180</strain>
    </source>
</reference>
<dbReference type="AlphaFoldDB" id="A0A7Y6CDU2"/>